<dbReference type="EMBL" id="OM869710">
    <property type="protein sequence ID" value="UPW42020.1"/>
    <property type="molecule type" value="Genomic_DNA"/>
</dbReference>
<feature type="domain" description="Replication-associated protein ORF2/G2P" evidence="1">
    <location>
        <begin position="146"/>
        <end position="236"/>
    </location>
</feature>
<protein>
    <submittedName>
        <fullName evidence="2">Replication initiator protein</fullName>
    </submittedName>
</protein>
<name>A0A976N395_9VIRU</name>
<dbReference type="InterPro" id="IPR056906">
    <property type="entry name" value="ORF2/G2P_dom"/>
</dbReference>
<dbReference type="Pfam" id="PF23343">
    <property type="entry name" value="REP_ORF2-G2P"/>
    <property type="match status" value="1"/>
</dbReference>
<accession>A0A976N395</accession>
<evidence type="ECO:0000313" key="2">
    <source>
        <dbReference type="EMBL" id="UPW42020.1"/>
    </source>
</evidence>
<reference evidence="2" key="1">
    <citation type="submission" date="2022-02" db="EMBL/GenBank/DDBJ databases">
        <title>Towards deciphering the DNA virus diversity associated with rodent species in the families Cricetidae and Heteromyidae.</title>
        <authorList>
            <person name="Lund M."/>
            <person name="Larsen B.B."/>
            <person name="Gryseels S."/>
            <person name="Kraberger S."/>
            <person name="Rowsey D.M."/>
            <person name="Steger L."/>
            <person name="Yule K.M."/>
            <person name="Upham N.S."/>
            <person name="Worobey M."/>
            <person name="Van Doorslaer K."/>
            <person name="Varsani A."/>
        </authorList>
    </citation>
    <scope>NUCLEOTIDE SEQUENCE</scope>
    <source>
        <strain evidence="2">NeonRodF1_24</strain>
    </source>
</reference>
<organism evidence="2">
    <name type="scientific">Dipodfec virus RodF1_24</name>
    <dbReference type="NCBI Taxonomy" id="2929294"/>
    <lineage>
        <taxon>Viruses</taxon>
        <taxon>Monodnaviria</taxon>
        <taxon>Sangervirae</taxon>
        <taxon>Phixviricota</taxon>
        <taxon>Malgrandaviricetes</taxon>
        <taxon>Petitvirales</taxon>
        <taxon>Microviridae</taxon>
    </lineage>
</organism>
<evidence type="ECO:0000259" key="1">
    <source>
        <dbReference type="Pfam" id="PF23343"/>
    </source>
</evidence>
<sequence>MCYQPKKYRNKYGDVILVDCGYCADCLNKKSFKHSLLSSLEAQQSKYTYFITLTYHNSVVPLCRAVKQNGTYTRRGITDSPLHRSVEEVSLIKFEVLNNRLRKQYENTENVAFLSPAEYSKMCLLFEEDKYKYFKSKGDNVLPFLAYSDVQRFFKRLRINIRRSFEDPQVSSVRYFVAGEYGPTTLRPHWHILLFSDSDELQPAIEDLVRKSWKYGRSDTQLSKGGATNYCAQYVNGSNILPSLYNCRFLRPKTGHSSDLGRVRSSFLRQGVDAFTFENISNYLVNDGSKVRYLPASFSLECSLFPKCFRYGQASDVELFDTYVILASAFALFGTATLVDLATYIFTSYYDDKLSPYWRNKFAPIFVDDRLSNGSFLPIDVMLGRIYSALSLSSMFLRNCDLLGVTPWRYLKVINSYYSDKKLSGLSDWYADRENNNFLPTDLIYDYDNINFDDSITKDFISDRYIPLSVRVLCNSIMRSDPTYDLGDLLDAFSTNHHLDKNPRLQEAKQVSTRIVSNKTKHKAQNELNNIFLTND</sequence>
<proteinExistence type="predicted"/>